<dbReference type="InterPro" id="IPR012551">
    <property type="entry name" value="DUF1707_SHOCT-like"/>
</dbReference>
<dbReference type="PANTHER" id="PTHR40763:SF5">
    <property type="entry name" value="MEMBRANE PROTEIN"/>
    <property type="match status" value="1"/>
</dbReference>
<feature type="region of interest" description="Disordered" evidence="1">
    <location>
        <begin position="1"/>
        <end position="21"/>
    </location>
</feature>
<organism evidence="3 4">
    <name type="scientific">Pseudonocardia charpentierae</name>
    <dbReference type="NCBI Taxonomy" id="3075545"/>
    <lineage>
        <taxon>Bacteria</taxon>
        <taxon>Bacillati</taxon>
        <taxon>Actinomycetota</taxon>
        <taxon>Actinomycetes</taxon>
        <taxon>Pseudonocardiales</taxon>
        <taxon>Pseudonocardiaceae</taxon>
        <taxon>Pseudonocardia</taxon>
    </lineage>
</organism>
<feature type="region of interest" description="Disordered" evidence="1">
    <location>
        <begin position="189"/>
        <end position="209"/>
    </location>
</feature>
<gene>
    <name evidence="3" type="ORF">RM445_18560</name>
</gene>
<protein>
    <submittedName>
        <fullName evidence="3">DUF1707 domain-containing protein</fullName>
    </submittedName>
</protein>
<keyword evidence="4" id="KW-1185">Reference proteome</keyword>
<evidence type="ECO:0000256" key="1">
    <source>
        <dbReference type="SAM" id="MobiDB-lite"/>
    </source>
</evidence>
<feature type="compositionally biased region" description="Basic and acidic residues" evidence="1">
    <location>
        <begin position="10"/>
        <end position="21"/>
    </location>
</feature>
<comment type="caution">
    <text evidence="3">The sequence shown here is derived from an EMBL/GenBank/DDBJ whole genome shotgun (WGS) entry which is preliminary data.</text>
</comment>
<feature type="compositionally biased region" description="Basic and acidic residues" evidence="1">
    <location>
        <begin position="59"/>
        <end position="70"/>
    </location>
</feature>
<dbReference type="PANTHER" id="PTHR40763">
    <property type="entry name" value="MEMBRANE PROTEIN-RELATED"/>
    <property type="match status" value="1"/>
</dbReference>
<feature type="compositionally biased region" description="Basic and acidic residues" evidence="1">
    <location>
        <begin position="191"/>
        <end position="209"/>
    </location>
</feature>
<reference evidence="4" key="1">
    <citation type="submission" date="2023-07" db="EMBL/GenBank/DDBJ databases">
        <title>30 novel species of actinomycetes from the DSMZ collection.</title>
        <authorList>
            <person name="Nouioui I."/>
        </authorList>
    </citation>
    <scope>NUCLEOTIDE SEQUENCE [LARGE SCALE GENOMIC DNA]</scope>
    <source>
        <strain evidence="4">DSM 45834</strain>
    </source>
</reference>
<accession>A0ABU2ND71</accession>
<sequence>MDTSPSGQPPEKRIGDRERREVDAHLRQAHDDGVLTFGEYDERVAACWAARTRSELDALTRDLPDPRPEGEPAPPAVRESRTSGRKSSVGRAVGVTLVAVALLTGGRVVAADDATAIFSSRVVQATPQNPDIEVGVAFGSVEVVVPDDARVTTDGTLLFGSTDCDAACDGTGTRDVVVDARGAFGSVDIVRQSERNQDRDSGRDGDDDD</sequence>
<dbReference type="Pfam" id="PF08044">
    <property type="entry name" value="DUF1707"/>
    <property type="match status" value="1"/>
</dbReference>
<dbReference type="EMBL" id="JAVREJ010000013">
    <property type="protein sequence ID" value="MDT0351537.1"/>
    <property type="molecule type" value="Genomic_DNA"/>
</dbReference>
<dbReference type="Proteomes" id="UP001183202">
    <property type="component" value="Unassembled WGS sequence"/>
</dbReference>
<evidence type="ECO:0000313" key="4">
    <source>
        <dbReference type="Proteomes" id="UP001183202"/>
    </source>
</evidence>
<feature type="region of interest" description="Disordered" evidence="1">
    <location>
        <begin position="59"/>
        <end position="88"/>
    </location>
</feature>
<evidence type="ECO:0000313" key="3">
    <source>
        <dbReference type="EMBL" id="MDT0351537.1"/>
    </source>
</evidence>
<proteinExistence type="predicted"/>
<feature type="domain" description="DUF1707" evidence="2">
    <location>
        <begin position="13"/>
        <end position="64"/>
    </location>
</feature>
<evidence type="ECO:0000259" key="2">
    <source>
        <dbReference type="Pfam" id="PF08044"/>
    </source>
</evidence>
<name>A0ABU2ND71_9PSEU</name>